<dbReference type="PANTHER" id="PTHR24305:SF166">
    <property type="entry name" value="CYTOCHROME P450 12A4, MITOCHONDRIAL-RELATED"/>
    <property type="match status" value="1"/>
</dbReference>
<comment type="cofactor">
    <cofactor evidence="3">
        <name>heme</name>
        <dbReference type="ChEBI" id="CHEBI:30413"/>
    </cofactor>
</comment>
<protein>
    <submittedName>
        <fullName evidence="4">Cytochrome P450 monooxygenase</fullName>
    </submittedName>
</protein>
<keyword evidence="3" id="KW-0479">Metal-binding</keyword>
<dbReference type="InterPro" id="IPR036396">
    <property type="entry name" value="Cyt_P450_sf"/>
</dbReference>
<proteinExistence type="evidence at transcript level"/>
<keyword evidence="4" id="KW-0503">Monooxygenase</keyword>
<evidence type="ECO:0000256" key="1">
    <source>
        <dbReference type="ARBA" id="ARBA00010617"/>
    </source>
</evidence>
<keyword evidence="3" id="KW-0408">Iron</keyword>
<dbReference type="InterPro" id="IPR002401">
    <property type="entry name" value="Cyt_P450_E_grp-I"/>
</dbReference>
<evidence type="ECO:0000313" key="4">
    <source>
        <dbReference type="EMBL" id="ALL41101.1"/>
    </source>
</evidence>
<dbReference type="SUPFAM" id="SSF48264">
    <property type="entry name" value="Cytochrome P450"/>
    <property type="match status" value="1"/>
</dbReference>
<dbReference type="SMR" id="A0A0S1MJR8"/>
<dbReference type="GO" id="GO:0020037">
    <property type="term" value="F:heme binding"/>
    <property type="evidence" value="ECO:0007669"/>
    <property type="project" value="InterPro"/>
</dbReference>
<keyword evidence="3" id="KW-0349">Heme</keyword>
<dbReference type="PRINTS" id="PR00463">
    <property type="entry name" value="EP450I"/>
</dbReference>
<dbReference type="PANTHER" id="PTHR24305">
    <property type="entry name" value="CYTOCHROME P450"/>
    <property type="match status" value="1"/>
</dbReference>
<name>A0A0S1MJR8_PHAPC</name>
<evidence type="ECO:0000256" key="2">
    <source>
        <dbReference type="ARBA" id="ARBA00023002"/>
    </source>
</evidence>
<dbReference type="GO" id="GO:0005506">
    <property type="term" value="F:iron ion binding"/>
    <property type="evidence" value="ECO:0007669"/>
    <property type="project" value="InterPro"/>
</dbReference>
<reference evidence="4" key="1">
    <citation type="submission" date="2015-07" db="EMBL/GenBank/DDBJ databases">
        <title>Elucidating the P. pachyrhizi secretome and potential effectors.</title>
        <authorList>
            <person name="de Carvalho M.C.C.G."/>
            <person name="Nascimento L.C."/>
            <person name="Darben L.M."/>
            <person name="Polizel-Podanosqui A.M."/>
            <person name="Lopes-Caitar V.S."/>
            <person name="Rocha C.S."/>
            <person name="Qi M."/>
            <person name="Carazolle M."/>
            <person name="Kuwahara M.K."/>
            <person name="Pereira G.A.G."/>
            <person name="Abdelnoor R.V."/>
            <person name="Whitham S.A."/>
            <person name="Marcelino-Guimaraes F.C."/>
        </authorList>
    </citation>
    <scope>NUCLEOTIDE SEQUENCE</scope>
</reference>
<sequence>MCLGGERSKAIANNMNVMERESKKILAVAQSHADDQETSKDLISLLVRANKAEKGAGDKMDDDEVVGQMTTFLFAGHETSASALTWQLWMLAKHPKVQNKLREELFDAIRHRDAPAETEGVPLSMDELLSLTYLDAFVREVMRLYPPVWSTIRVASHDDQIPLSNPVRTKTGELVDCLNISAGQAITIPIYAFNRSREVFGESCLAFDPERWLQENKRSSGIGVWAGLLSFLAGPRSCIGYRFALIEMKAILLVLLTKFKFEERDEGGGPDFEKRGFMLMKPKLKGADQEAGVSMPLRVSLVESY</sequence>
<comment type="similarity">
    <text evidence="1">Belongs to the cytochrome P450 family.</text>
</comment>
<evidence type="ECO:0000256" key="3">
    <source>
        <dbReference type="PIRSR" id="PIRSR602401-1"/>
    </source>
</evidence>
<dbReference type="GO" id="GO:0016705">
    <property type="term" value="F:oxidoreductase activity, acting on paired donors, with incorporation or reduction of molecular oxygen"/>
    <property type="evidence" value="ECO:0007669"/>
    <property type="project" value="InterPro"/>
</dbReference>
<dbReference type="PRINTS" id="PR00385">
    <property type="entry name" value="P450"/>
</dbReference>
<dbReference type="Pfam" id="PF00067">
    <property type="entry name" value="p450"/>
    <property type="match status" value="1"/>
</dbReference>
<accession>A0A0S1MJR8</accession>
<dbReference type="Gene3D" id="1.10.630.10">
    <property type="entry name" value="Cytochrome P450"/>
    <property type="match status" value="1"/>
</dbReference>
<dbReference type="AlphaFoldDB" id="A0A0S1MJR8"/>
<dbReference type="EMBL" id="KT247011">
    <property type="protein sequence ID" value="ALL41101.1"/>
    <property type="molecule type" value="mRNA"/>
</dbReference>
<dbReference type="InterPro" id="IPR001128">
    <property type="entry name" value="Cyt_P450"/>
</dbReference>
<dbReference type="InterPro" id="IPR050121">
    <property type="entry name" value="Cytochrome_P450_monoxygenase"/>
</dbReference>
<keyword evidence="2" id="KW-0560">Oxidoreductase</keyword>
<organism evidence="4">
    <name type="scientific">Phakopsora pachyrhizi</name>
    <name type="common">Asian soybean rust disease fungus</name>
    <dbReference type="NCBI Taxonomy" id="170000"/>
    <lineage>
        <taxon>Eukaryota</taxon>
        <taxon>Fungi</taxon>
        <taxon>Dikarya</taxon>
        <taxon>Basidiomycota</taxon>
        <taxon>Pucciniomycotina</taxon>
        <taxon>Pucciniomycetes</taxon>
        <taxon>Pucciniales</taxon>
        <taxon>Phakopsoraceae</taxon>
        <taxon>Phakopsora</taxon>
    </lineage>
</organism>
<feature type="binding site" description="axial binding residue" evidence="3">
    <location>
        <position position="238"/>
    </location>
    <ligand>
        <name>heme</name>
        <dbReference type="ChEBI" id="CHEBI:30413"/>
    </ligand>
    <ligandPart>
        <name>Fe</name>
        <dbReference type="ChEBI" id="CHEBI:18248"/>
    </ligandPart>
</feature>
<dbReference type="GO" id="GO:0004497">
    <property type="term" value="F:monooxygenase activity"/>
    <property type="evidence" value="ECO:0007669"/>
    <property type="project" value="UniProtKB-KW"/>
</dbReference>